<name>A0AAV1DL87_OLDCO</name>
<feature type="compositionally biased region" description="Basic and acidic residues" evidence="1">
    <location>
        <begin position="22"/>
        <end position="43"/>
    </location>
</feature>
<feature type="domain" description="DUF4283" evidence="2">
    <location>
        <begin position="173"/>
        <end position="248"/>
    </location>
</feature>
<feature type="region of interest" description="Disordered" evidence="1">
    <location>
        <begin position="327"/>
        <end position="375"/>
    </location>
</feature>
<dbReference type="AlphaFoldDB" id="A0AAV1DL87"/>
<sequence length="763" mass="88307">MPLYPSFRPLPDDKTRKKKKKCENNKGREDVSVDRSKQKKDAIRVPDLQSEEFVRIGDEVQVSSGNRKVAVKEIPNLTTPTEVTGSQMRQTPSIGHSSEKKQGEVELLGRDPTAKRQLQWPEMIERDGMQGVWAKTDTNKFKAPSGKLQFIPPKEVAGQSIAQMQMEDVKTEAEYWESSIACFVLGAHPPIGVMERYFHKLWGNLGIDKVILLPSGLFVVRFTTLNARDTVLNVNFYHFGSKPLIVKPRDVEKGINYNDVEYGLEVKFWNLNCLSRLVSAIGTPILADDYTVRKERVQFARVLVEVKIAAAVPDKLVFEDEKGNVKDEGRNNAAKTIATDDNQRNPIVRRKDQSSSEMSTINSNGQPATSFHEEGNLEKIKGVQSGEVENVKRKMFTWCNQRVGTERIYAKLDRALVNGEWIDQYAESIATVLMKGVSDHSPLEVQFKVEMQKRRSAFRFFNMWCLSTDFQRTVERSWAEKVEGTCMYQLCQKLKSASFWEVEAKSDASWQWKQLLKVRDQGKLGFAGSRWLASSNGKYTVKSGKIAASEARWRMQILNMWKGQKIKRRLLWAVIAACTYQLWEERNRRHFQQLERSPEQIMLLIKDEMRGRFLYCHKMKNRAVAAIFDRLDHAECVLCQDNVEESASHLFFECGYSEKLLNGVKEWLHLELRQKMLQQLVIRIKNVYRYQKMEQKLACGALMACVYHIWMERNARRFQQKQKQEEVRLVEIKKELMYRVQCISSKLKAKTVRYLDSITSNFV</sequence>
<dbReference type="PANTHER" id="PTHR33233:SF14">
    <property type="entry name" value="ENDONUCLEASE_EXONUCLEASE_PHOSPHATASE"/>
    <property type="match status" value="1"/>
</dbReference>
<evidence type="ECO:0000313" key="4">
    <source>
        <dbReference type="Proteomes" id="UP001161247"/>
    </source>
</evidence>
<protein>
    <submittedName>
        <fullName evidence="3">OLC1v1008308C1</fullName>
    </submittedName>
</protein>
<feature type="compositionally biased region" description="Polar residues" evidence="1">
    <location>
        <begin position="81"/>
        <end position="96"/>
    </location>
</feature>
<keyword evidence="4" id="KW-1185">Reference proteome</keyword>
<feature type="region of interest" description="Disordered" evidence="1">
    <location>
        <begin position="1"/>
        <end position="43"/>
    </location>
</feature>
<evidence type="ECO:0000256" key="1">
    <source>
        <dbReference type="SAM" id="MobiDB-lite"/>
    </source>
</evidence>
<organism evidence="3 4">
    <name type="scientific">Oldenlandia corymbosa var. corymbosa</name>
    <dbReference type="NCBI Taxonomy" id="529605"/>
    <lineage>
        <taxon>Eukaryota</taxon>
        <taxon>Viridiplantae</taxon>
        <taxon>Streptophyta</taxon>
        <taxon>Embryophyta</taxon>
        <taxon>Tracheophyta</taxon>
        <taxon>Spermatophyta</taxon>
        <taxon>Magnoliopsida</taxon>
        <taxon>eudicotyledons</taxon>
        <taxon>Gunneridae</taxon>
        <taxon>Pentapetalae</taxon>
        <taxon>asterids</taxon>
        <taxon>lamiids</taxon>
        <taxon>Gentianales</taxon>
        <taxon>Rubiaceae</taxon>
        <taxon>Rubioideae</taxon>
        <taxon>Spermacoceae</taxon>
        <taxon>Hedyotis-Oldenlandia complex</taxon>
        <taxon>Oldenlandia</taxon>
    </lineage>
</organism>
<evidence type="ECO:0000259" key="2">
    <source>
        <dbReference type="Pfam" id="PF14111"/>
    </source>
</evidence>
<reference evidence="3" key="1">
    <citation type="submission" date="2023-03" db="EMBL/GenBank/DDBJ databases">
        <authorList>
            <person name="Julca I."/>
        </authorList>
    </citation>
    <scope>NUCLEOTIDE SEQUENCE</scope>
</reference>
<dbReference type="Proteomes" id="UP001161247">
    <property type="component" value="Chromosome 6"/>
</dbReference>
<dbReference type="SUPFAM" id="SSF56219">
    <property type="entry name" value="DNase I-like"/>
    <property type="match status" value="1"/>
</dbReference>
<dbReference type="EMBL" id="OX459123">
    <property type="protein sequence ID" value="CAI9108650.1"/>
    <property type="molecule type" value="Genomic_DNA"/>
</dbReference>
<feature type="compositionally biased region" description="Polar residues" evidence="1">
    <location>
        <begin position="355"/>
        <end position="369"/>
    </location>
</feature>
<proteinExistence type="predicted"/>
<gene>
    <name evidence="3" type="ORF">OLC1_LOCUS16699</name>
</gene>
<accession>A0AAV1DL87</accession>
<dbReference type="InterPro" id="IPR036691">
    <property type="entry name" value="Endo/exonu/phosph_ase_sf"/>
</dbReference>
<evidence type="ECO:0000313" key="3">
    <source>
        <dbReference type="EMBL" id="CAI9108650.1"/>
    </source>
</evidence>
<dbReference type="Pfam" id="PF14111">
    <property type="entry name" value="DUF4283"/>
    <property type="match status" value="1"/>
</dbReference>
<dbReference type="InterPro" id="IPR025558">
    <property type="entry name" value="DUF4283"/>
</dbReference>
<dbReference type="PANTHER" id="PTHR33233">
    <property type="entry name" value="ENDONUCLEASE/EXONUCLEASE/PHOSPHATASE"/>
    <property type="match status" value="1"/>
</dbReference>
<feature type="region of interest" description="Disordered" evidence="1">
    <location>
        <begin position="81"/>
        <end position="103"/>
    </location>
</feature>